<name>A0ABP9X1R8_9CHLR</name>
<evidence type="ECO:0000313" key="2">
    <source>
        <dbReference type="EMBL" id="GAA5529377.1"/>
    </source>
</evidence>
<keyword evidence="1" id="KW-0472">Membrane</keyword>
<reference evidence="2 3" key="1">
    <citation type="submission" date="2024-02" db="EMBL/GenBank/DDBJ databases">
        <title>Herpetosiphon gulosus NBRC 112829.</title>
        <authorList>
            <person name="Ichikawa N."/>
            <person name="Katano-Makiyama Y."/>
            <person name="Hidaka K."/>
        </authorList>
    </citation>
    <scope>NUCLEOTIDE SEQUENCE [LARGE SCALE GENOMIC DNA]</scope>
    <source>
        <strain evidence="2 3">NBRC 112829</strain>
    </source>
</reference>
<proteinExistence type="predicted"/>
<feature type="transmembrane region" description="Helical" evidence="1">
    <location>
        <begin position="37"/>
        <end position="59"/>
    </location>
</feature>
<dbReference type="RefSeq" id="WP_345722991.1">
    <property type="nucleotide sequence ID" value="NZ_BAABRU010000011.1"/>
</dbReference>
<organism evidence="2 3">
    <name type="scientific">Herpetosiphon gulosus</name>
    <dbReference type="NCBI Taxonomy" id="1973496"/>
    <lineage>
        <taxon>Bacteria</taxon>
        <taxon>Bacillati</taxon>
        <taxon>Chloroflexota</taxon>
        <taxon>Chloroflexia</taxon>
        <taxon>Herpetosiphonales</taxon>
        <taxon>Herpetosiphonaceae</taxon>
        <taxon>Herpetosiphon</taxon>
    </lineage>
</organism>
<comment type="caution">
    <text evidence="2">The sequence shown here is derived from an EMBL/GenBank/DDBJ whole genome shotgun (WGS) entry which is preliminary data.</text>
</comment>
<evidence type="ECO:0000313" key="3">
    <source>
        <dbReference type="Proteomes" id="UP001428290"/>
    </source>
</evidence>
<protein>
    <submittedName>
        <fullName evidence="2">Uncharacterized protein</fullName>
    </submittedName>
</protein>
<evidence type="ECO:0000256" key="1">
    <source>
        <dbReference type="SAM" id="Phobius"/>
    </source>
</evidence>
<gene>
    <name evidence="2" type="ORF">Hgul01_03186</name>
</gene>
<keyword evidence="3" id="KW-1185">Reference proteome</keyword>
<dbReference type="EMBL" id="BAABRU010000011">
    <property type="protein sequence ID" value="GAA5529377.1"/>
    <property type="molecule type" value="Genomic_DNA"/>
</dbReference>
<keyword evidence="1" id="KW-0812">Transmembrane</keyword>
<feature type="transmembrane region" description="Helical" evidence="1">
    <location>
        <begin position="7"/>
        <end position="25"/>
    </location>
</feature>
<sequence>MKRSHTLMYASVMLAGVGMSFERLLNLFNSRSLETTLFGVAMLAWSLWVTSHIGYYWLFMRQFMTTTTKPRPTLALFNAWLNPTQQRVLTVLQASSVGFGGLWLLAKWLL</sequence>
<dbReference type="Proteomes" id="UP001428290">
    <property type="component" value="Unassembled WGS sequence"/>
</dbReference>
<keyword evidence="1" id="KW-1133">Transmembrane helix</keyword>
<accession>A0ABP9X1R8</accession>